<dbReference type="AlphaFoldDB" id="A0A016CNN5"/>
<reference evidence="1 2" key="1">
    <citation type="submission" date="2014-02" db="EMBL/GenBank/DDBJ databases">
        <authorList>
            <person name="Sears C."/>
            <person name="Carroll K."/>
            <person name="Sack B.R."/>
            <person name="Qadri F."/>
            <person name="Myers L.L."/>
            <person name="Chung G.-T."/>
            <person name="Escheverria P."/>
            <person name="Fraser C.M."/>
            <person name="Sadzewicz L."/>
            <person name="Shefchek K.A."/>
            <person name="Tallon L."/>
            <person name="Das S.P."/>
            <person name="Daugherty S."/>
            <person name="Mongodin E.F."/>
        </authorList>
    </citation>
    <scope>NUCLEOTIDE SEQUENCE [LARGE SCALE GENOMIC DNA]</scope>
    <source>
        <strain evidence="1 2">3976T8</strain>
    </source>
</reference>
<evidence type="ECO:0000313" key="2">
    <source>
        <dbReference type="Proteomes" id="UP000020938"/>
    </source>
</evidence>
<comment type="caution">
    <text evidence="1">The sequence shown here is derived from an EMBL/GenBank/DDBJ whole genome shotgun (WGS) entry which is preliminary data.</text>
</comment>
<proteinExistence type="predicted"/>
<evidence type="ECO:0000313" key="1">
    <source>
        <dbReference type="EMBL" id="EXZ73034.1"/>
    </source>
</evidence>
<dbReference type="EMBL" id="JGDS01000053">
    <property type="protein sequence ID" value="EXZ73034.1"/>
    <property type="molecule type" value="Genomic_DNA"/>
</dbReference>
<name>A0A016CNN5_BACFG</name>
<dbReference type="Proteomes" id="UP000020938">
    <property type="component" value="Unassembled WGS sequence"/>
</dbReference>
<sequence>MFRHRMKYEQSEQLACILRRVFRDIGRSGIASFSLHHRNGLLVFVFRHVIDNQLPMSESLK</sequence>
<organism evidence="1 2">
    <name type="scientific">Bacteroides fragilis str. 3976T8</name>
    <dbReference type="NCBI Taxonomy" id="1339314"/>
    <lineage>
        <taxon>Bacteria</taxon>
        <taxon>Pseudomonadati</taxon>
        <taxon>Bacteroidota</taxon>
        <taxon>Bacteroidia</taxon>
        <taxon>Bacteroidales</taxon>
        <taxon>Bacteroidaceae</taxon>
        <taxon>Bacteroides</taxon>
    </lineage>
</organism>
<protein>
    <submittedName>
        <fullName evidence="1">Uncharacterized protein</fullName>
    </submittedName>
</protein>
<gene>
    <name evidence="1" type="ORF">M123_2641</name>
</gene>
<accession>A0A016CNN5</accession>